<comment type="caution">
    <text evidence="9">The sequence shown here is derived from an EMBL/GenBank/DDBJ whole genome shotgun (WGS) entry which is preliminary data.</text>
</comment>
<protein>
    <submittedName>
        <fullName evidence="9">Aquaporin-1</fullName>
    </submittedName>
</protein>
<feature type="transmembrane region" description="Helical" evidence="8">
    <location>
        <begin position="238"/>
        <end position="260"/>
    </location>
</feature>
<evidence type="ECO:0000256" key="3">
    <source>
        <dbReference type="ARBA" id="ARBA00022692"/>
    </source>
</evidence>
<dbReference type="RefSeq" id="XP_056069237.1">
    <property type="nucleotide sequence ID" value="XM_056217681.1"/>
</dbReference>
<evidence type="ECO:0000313" key="10">
    <source>
        <dbReference type="Proteomes" id="UP001140513"/>
    </source>
</evidence>
<comment type="subcellular location">
    <subcellularLocation>
        <location evidence="1">Membrane</location>
        <topology evidence="1">Multi-pass membrane protein</topology>
    </subcellularLocation>
</comment>
<evidence type="ECO:0000256" key="8">
    <source>
        <dbReference type="SAM" id="Phobius"/>
    </source>
</evidence>
<evidence type="ECO:0000256" key="1">
    <source>
        <dbReference type="ARBA" id="ARBA00004141"/>
    </source>
</evidence>
<dbReference type="GO" id="GO:0015250">
    <property type="term" value="F:water channel activity"/>
    <property type="evidence" value="ECO:0007669"/>
    <property type="project" value="TreeGrafter"/>
</dbReference>
<sequence>MSMETTKKEAPPQFRRSATAQSSIPQVSKAGLRIELLHFIGEFFGTFMFLFMAFAGCQIGGSSASLATNLKTGGGTPPDASKLLYISFAFGMALAINVWTWAHVSGAMFNPAVTFALTLTKVVPIARAAHVIVAQLLAGICAAAVVAGLLPGASTVSTHLEPTTSIPQGLFLEVFATFQLVIVIFMVAIERNAEPLLAPFAIGLALFVSELGTVYYTGGSLNPARSLGPAVIEGFDGYHWIYWVGPLFGAGLAAALYSGVKALGYSQTRRDGLDAEEWQARS</sequence>
<keyword evidence="10" id="KW-1185">Reference proteome</keyword>
<keyword evidence="6" id="KW-0813">Transport</keyword>
<evidence type="ECO:0000256" key="4">
    <source>
        <dbReference type="ARBA" id="ARBA00022989"/>
    </source>
</evidence>
<dbReference type="AlphaFoldDB" id="A0A9W8XHP4"/>
<reference evidence="9" key="1">
    <citation type="submission" date="2022-10" db="EMBL/GenBank/DDBJ databases">
        <title>Tapping the CABI collections for fungal endophytes: first genome assemblies for Collariella, Neodidymelliopsis, Ascochyta clinopodiicola, Didymella pomorum, Didymosphaeria variabile, Neocosmospora piperis and Neocucurbitaria cava.</title>
        <authorList>
            <person name="Hill R."/>
        </authorList>
    </citation>
    <scope>NUCLEOTIDE SEQUENCE</scope>
    <source>
        <strain evidence="9">IMI 356815</strain>
    </source>
</reference>
<keyword evidence="4 8" id="KW-1133">Transmembrane helix</keyword>
<dbReference type="Pfam" id="PF00230">
    <property type="entry name" value="MIP"/>
    <property type="match status" value="1"/>
</dbReference>
<evidence type="ECO:0000256" key="7">
    <source>
        <dbReference type="SAM" id="MobiDB-lite"/>
    </source>
</evidence>
<feature type="region of interest" description="Disordered" evidence="7">
    <location>
        <begin position="1"/>
        <end position="22"/>
    </location>
</feature>
<feature type="compositionally biased region" description="Basic and acidic residues" evidence="7">
    <location>
        <begin position="1"/>
        <end position="10"/>
    </location>
</feature>
<dbReference type="PANTHER" id="PTHR19139:SF199">
    <property type="entry name" value="MIP17260P"/>
    <property type="match status" value="1"/>
</dbReference>
<organism evidence="9 10">
    <name type="scientific">Didymosphaeria variabile</name>
    <dbReference type="NCBI Taxonomy" id="1932322"/>
    <lineage>
        <taxon>Eukaryota</taxon>
        <taxon>Fungi</taxon>
        <taxon>Dikarya</taxon>
        <taxon>Ascomycota</taxon>
        <taxon>Pezizomycotina</taxon>
        <taxon>Dothideomycetes</taxon>
        <taxon>Pleosporomycetidae</taxon>
        <taxon>Pleosporales</taxon>
        <taxon>Massarineae</taxon>
        <taxon>Didymosphaeriaceae</taxon>
        <taxon>Didymosphaeria</taxon>
    </lineage>
</organism>
<keyword evidence="3 6" id="KW-0812">Transmembrane</keyword>
<name>A0A9W8XHP4_9PLEO</name>
<keyword evidence="5 8" id="KW-0472">Membrane</keyword>
<dbReference type="Proteomes" id="UP001140513">
    <property type="component" value="Unassembled WGS sequence"/>
</dbReference>
<dbReference type="OrthoDB" id="3222at2759"/>
<proteinExistence type="inferred from homology"/>
<evidence type="ECO:0000256" key="6">
    <source>
        <dbReference type="RuleBase" id="RU000477"/>
    </source>
</evidence>
<dbReference type="SUPFAM" id="SSF81338">
    <property type="entry name" value="Aquaporin-like"/>
    <property type="match status" value="1"/>
</dbReference>
<dbReference type="PRINTS" id="PR00783">
    <property type="entry name" value="MINTRINSICP"/>
</dbReference>
<gene>
    <name evidence="9" type="primary">AQY1_5</name>
    <name evidence="9" type="ORF">N0V89_008928</name>
</gene>
<feature type="transmembrane region" description="Helical" evidence="8">
    <location>
        <begin position="196"/>
        <end position="218"/>
    </location>
</feature>
<evidence type="ECO:0000256" key="5">
    <source>
        <dbReference type="ARBA" id="ARBA00023136"/>
    </source>
</evidence>
<accession>A0A9W8XHP4</accession>
<dbReference type="PANTHER" id="PTHR19139">
    <property type="entry name" value="AQUAPORIN TRANSPORTER"/>
    <property type="match status" value="1"/>
</dbReference>
<evidence type="ECO:0000256" key="2">
    <source>
        <dbReference type="ARBA" id="ARBA00006175"/>
    </source>
</evidence>
<dbReference type="InterPro" id="IPR000425">
    <property type="entry name" value="MIP"/>
</dbReference>
<dbReference type="Gene3D" id="1.20.1080.10">
    <property type="entry name" value="Glycerol uptake facilitator protein"/>
    <property type="match status" value="1"/>
</dbReference>
<feature type="transmembrane region" description="Helical" evidence="8">
    <location>
        <begin position="125"/>
        <end position="150"/>
    </location>
</feature>
<dbReference type="GO" id="GO:0005886">
    <property type="term" value="C:plasma membrane"/>
    <property type="evidence" value="ECO:0007669"/>
    <property type="project" value="TreeGrafter"/>
</dbReference>
<dbReference type="InterPro" id="IPR023271">
    <property type="entry name" value="Aquaporin-like"/>
</dbReference>
<feature type="transmembrane region" description="Helical" evidence="8">
    <location>
        <begin position="83"/>
        <end position="104"/>
    </location>
</feature>
<dbReference type="GeneID" id="80912458"/>
<feature type="transmembrane region" description="Helical" evidence="8">
    <location>
        <begin position="170"/>
        <end position="189"/>
    </location>
</feature>
<feature type="transmembrane region" description="Helical" evidence="8">
    <location>
        <begin position="43"/>
        <end position="63"/>
    </location>
</feature>
<dbReference type="InterPro" id="IPR034294">
    <property type="entry name" value="Aquaporin_transptr"/>
</dbReference>
<comment type="similarity">
    <text evidence="2 6">Belongs to the MIP/aquaporin (TC 1.A.8) family.</text>
</comment>
<evidence type="ECO:0000313" key="9">
    <source>
        <dbReference type="EMBL" id="KAJ4350307.1"/>
    </source>
</evidence>
<dbReference type="EMBL" id="JAPEUX010000006">
    <property type="protein sequence ID" value="KAJ4350307.1"/>
    <property type="molecule type" value="Genomic_DNA"/>
</dbReference>